<reference evidence="1 2" key="1">
    <citation type="journal article" date="2009" name="J. Bacteriol.">
        <title>Comparative genome analysis of Listeria bacteriophages reveals extensive mosaicism, programmed translational frameshifting, and a novel prophage insertion site.</title>
        <authorList>
            <person name="Dorscht J."/>
            <person name="Klumpp J."/>
            <person name="Bielmann R."/>
            <person name="Schmelcher M."/>
            <person name="Born Y."/>
            <person name="Zimmer M."/>
            <person name="Calendar R."/>
            <person name="Loessner M.J."/>
        </authorList>
    </citation>
    <scope>NUCLEOTIDE SEQUENCE [LARGE SCALE GENOMIC DNA]</scope>
</reference>
<dbReference type="NCBIfam" id="NF047360">
    <property type="entry name" value="tail_chap_PVL"/>
    <property type="match status" value="1"/>
</dbReference>
<dbReference type="KEGG" id="vg:5601689"/>
<proteinExistence type="predicted"/>
<name>A8ATA5_9CAUD</name>
<organism evidence="1 2">
    <name type="scientific">Listeria phage B025</name>
    <dbReference type="NCBI Taxonomy" id="330396"/>
    <lineage>
        <taxon>Viruses</taxon>
        <taxon>Duplodnaviria</taxon>
        <taxon>Heunggongvirae</taxon>
        <taxon>Uroviricota</taxon>
        <taxon>Caudoviricetes</taxon>
        <taxon>Trabyvirinae</taxon>
        <taxon>Jelitavirus</taxon>
        <taxon>Jelitavirus B025</taxon>
    </lineage>
</organism>
<keyword evidence="2" id="KW-1185">Reference proteome</keyword>
<sequence length="122" mass="14605">MLTKIIKKVEKIVIKLEIFNKKEKKKELYEREDTSVIELEEYWKLQEKIREYINTSDDPKKTTILEMQLKFIVKLFDDENITIDFLKKNIPSKKLNDTLVSVFREISPDEYEDEDGGDEEAK</sequence>
<dbReference type="Proteomes" id="UP000001128">
    <property type="component" value="Genome"/>
</dbReference>
<evidence type="ECO:0000313" key="1">
    <source>
        <dbReference type="EMBL" id="AAY53052.1"/>
    </source>
</evidence>
<dbReference type="GeneID" id="5601689"/>
<dbReference type="RefSeq" id="YP_001468651.1">
    <property type="nucleotide sequence ID" value="NC_009812.1"/>
</dbReference>
<accession>A8ATA5</accession>
<dbReference type="OrthoDB" id="35126at10239"/>
<protein>
    <submittedName>
        <fullName evidence="1">Gp12</fullName>
    </submittedName>
</protein>
<dbReference type="EMBL" id="DQ003639">
    <property type="protein sequence ID" value="AAY53052.1"/>
    <property type="molecule type" value="Genomic_DNA"/>
</dbReference>
<evidence type="ECO:0000313" key="2">
    <source>
        <dbReference type="Proteomes" id="UP000001128"/>
    </source>
</evidence>
<dbReference type="InterPro" id="IPR057006">
    <property type="entry name" value="Phage_TAC_19"/>
</dbReference>
<dbReference type="Pfam" id="PF23857">
    <property type="entry name" value="Phage_TAC_19"/>
    <property type="match status" value="1"/>
</dbReference>